<feature type="non-terminal residue" evidence="2">
    <location>
        <position position="1"/>
    </location>
</feature>
<gene>
    <name evidence="2" type="ORF">EUA98_01510</name>
</gene>
<keyword evidence="3" id="KW-1185">Reference proteome</keyword>
<dbReference type="GO" id="GO:0004519">
    <property type="term" value="F:endonuclease activity"/>
    <property type="evidence" value="ECO:0007669"/>
    <property type="project" value="UniProtKB-KW"/>
</dbReference>
<dbReference type="CDD" id="cd00085">
    <property type="entry name" value="HNHc"/>
    <property type="match status" value="1"/>
</dbReference>
<keyword evidence="2" id="KW-0378">Hydrolase</keyword>
<comment type="caution">
    <text evidence="2">The sequence shown here is derived from an EMBL/GenBank/DDBJ whole genome shotgun (WGS) entry which is preliminary data.</text>
</comment>
<dbReference type="AlphaFoldDB" id="A0A4V1ZHN4"/>
<evidence type="ECO:0000313" key="3">
    <source>
        <dbReference type="Proteomes" id="UP000293764"/>
    </source>
</evidence>
<dbReference type="RefSeq" id="WP_130100905.1">
    <property type="nucleotide sequence ID" value="NZ_SDWW01000003.1"/>
</dbReference>
<protein>
    <submittedName>
        <fullName evidence="2">HNH endonuclease</fullName>
    </submittedName>
</protein>
<dbReference type="Proteomes" id="UP000293764">
    <property type="component" value="Unassembled WGS sequence"/>
</dbReference>
<feature type="domain" description="DUF222" evidence="1">
    <location>
        <begin position="61"/>
        <end position="129"/>
    </location>
</feature>
<dbReference type="Pfam" id="PF02720">
    <property type="entry name" value="DUF222"/>
    <property type="match status" value="1"/>
</dbReference>
<organism evidence="2 3">
    <name type="scientific">Pengzhenrongella frigida</name>
    <dbReference type="NCBI Taxonomy" id="1259133"/>
    <lineage>
        <taxon>Bacteria</taxon>
        <taxon>Bacillati</taxon>
        <taxon>Actinomycetota</taxon>
        <taxon>Actinomycetes</taxon>
        <taxon>Micrococcales</taxon>
        <taxon>Pengzhenrongella</taxon>
    </lineage>
</organism>
<keyword evidence="2" id="KW-0540">Nuclease</keyword>
<evidence type="ECO:0000313" key="2">
    <source>
        <dbReference type="EMBL" id="RYV52654.1"/>
    </source>
</evidence>
<name>A0A4V1ZHN4_9MICO</name>
<proteinExistence type="predicted"/>
<reference evidence="2 3" key="1">
    <citation type="submission" date="2019-01" db="EMBL/GenBank/DDBJ databases">
        <title>Novel species of Cellulomonas.</title>
        <authorList>
            <person name="Liu Q."/>
            <person name="Xin Y.-H."/>
        </authorList>
    </citation>
    <scope>NUCLEOTIDE SEQUENCE [LARGE SCALE GENOMIC DNA]</scope>
    <source>
        <strain evidence="2 3">HLT2-17</strain>
    </source>
</reference>
<dbReference type="InterPro" id="IPR003615">
    <property type="entry name" value="HNH_nuc"/>
</dbReference>
<sequence>LTGRGATIRPHLSVLVDYPTLLTLTTTTHHPTCTAQTAGTTEATGAPPCPAGTFPLLASPLTPGALTPGTLNPAVFESGQPVPRAVLDRLLCDAAITRIVFGPDSQILDVGRTHRTYPTHLRRAIIARDKHCQYPSCHAPPRMCQAHHSKHWTRDHGTTDARTGVLLCTHHHTVVHDNHIEIHWEPGHGWQFTDQNGQILTPD</sequence>
<dbReference type="OrthoDB" id="5176970at2"/>
<dbReference type="EMBL" id="SDWW01000003">
    <property type="protein sequence ID" value="RYV52654.1"/>
    <property type="molecule type" value="Genomic_DNA"/>
</dbReference>
<keyword evidence="2" id="KW-0255">Endonuclease</keyword>
<evidence type="ECO:0000259" key="1">
    <source>
        <dbReference type="Pfam" id="PF02720"/>
    </source>
</evidence>
<dbReference type="InterPro" id="IPR003870">
    <property type="entry name" value="DUF222"/>
</dbReference>
<accession>A0A4V1ZHN4</accession>